<proteinExistence type="predicted"/>
<comment type="caution">
    <text evidence="2">The sequence shown here is derived from an EMBL/GenBank/DDBJ whole genome shotgun (WGS) entry which is preliminary data.</text>
</comment>
<keyword evidence="1" id="KW-1133">Transmembrane helix</keyword>
<evidence type="ECO:0000256" key="1">
    <source>
        <dbReference type="SAM" id="Phobius"/>
    </source>
</evidence>
<sequence>MAQLSLPHATAQDTSLIHLQYGLMSAFPLLLPVLAALVLNLSLRKSDCCSICITHLKWQRNSMLGLAVGAAAWYWLPAGWMAATALVAVLAWFVLRIVKGWVSLIDGVAIQSAMRREQAANSIE</sequence>
<dbReference type="Proteomes" id="UP001297581">
    <property type="component" value="Unassembled WGS sequence"/>
</dbReference>
<feature type="transmembrane region" description="Helical" evidence="1">
    <location>
        <begin position="20"/>
        <end position="43"/>
    </location>
</feature>
<dbReference type="RefSeq" id="WP_240589855.1">
    <property type="nucleotide sequence ID" value="NZ_JAKUDL010000001.1"/>
</dbReference>
<keyword evidence="3" id="KW-1185">Reference proteome</keyword>
<feature type="transmembrane region" description="Helical" evidence="1">
    <location>
        <begin position="64"/>
        <end position="95"/>
    </location>
</feature>
<protein>
    <submittedName>
        <fullName evidence="2">Uncharacterized protein</fullName>
    </submittedName>
</protein>
<name>A0AAJ1BEG9_9GAMM</name>
<keyword evidence="1" id="KW-0812">Transmembrane</keyword>
<evidence type="ECO:0000313" key="3">
    <source>
        <dbReference type="Proteomes" id="UP001297581"/>
    </source>
</evidence>
<evidence type="ECO:0000313" key="2">
    <source>
        <dbReference type="EMBL" id="MCH4293288.1"/>
    </source>
</evidence>
<gene>
    <name evidence="2" type="ORF">MJ923_03075</name>
</gene>
<keyword evidence="1" id="KW-0472">Membrane</keyword>
<organism evidence="2 3">
    <name type="scientific">Shewanella zhuhaiensis</name>
    <dbReference type="NCBI Taxonomy" id="2919576"/>
    <lineage>
        <taxon>Bacteria</taxon>
        <taxon>Pseudomonadati</taxon>
        <taxon>Pseudomonadota</taxon>
        <taxon>Gammaproteobacteria</taxon>
        <taxon>Alteromonadales</taxon>
        <taxon>Shewanellaceae</taxon>
        <taxon>Shewanella</taxon>
    </lineage>
</organism>
<dbReference type="AlphaFoldDB" id="A0AAJ1BEG9"/>
<reference evidence="2 3" key="1">
    <citation type="submission" date="2022-02" db="EMBL/GenBank/DDBJ databases">
        <title>The genome sequence of Shewanella sp. 3B26.</title>
        <authorList>
            <person name="Du J."/>
        </authorList>
    </citation>
    <scope>NUCLEOTIDE SEQUENCE [LARGE SCALE GENOMIC DNA]</scope>
    <source>
        <strain evidence="2 3">3B26</strain>
    </source>
</reference>
<dbReference type="EMBL" id="JAKUDL010000001">
    <property type="protein sequence ID" value="MCH4293288.1"/>
    <property type="molecule type" value="Genomic_DNA"/>
</dbReference>
<accession>A0AAJ1BEG9</accession>